<evidence type="ECO:0000313" key="2">
    <source>
        <dbReference type="Proteomes" id="UP000179264"/>
    </source>
</evidence>
<dbReference type="Pfam" id="PF10049">
    <property type="entry name" value="DUF2283"/>
    <property type="match status" value="1"/>
</dbReference>
<organism evidence="1 2">
    <name type="scientific">Candidatus Zambryskibacteria bacterium RIFCSPHIGHO2_02_38_10.5</name>
    <dbReference type="NCBI Taxonomy" id="1802742"/>
    <lineage>
        <taxon>Bacteria</taxon>
        <taxon>Candidatus Zambryskiibacteriota</taxon>
    </lineage>
</organism>
<accession>A0A1G2TB58</accession>
<name>A0A1G2TB58_9BACT</name>
<proteinExistence type="predicted"/>
<evidence type="ECO:0008006" key="3">
    <source>
        <dbReference type="Google" id="ProtNLM"/>
    </source>
</evidence>
<gene>
    <name evidence="1" type="ORF">A2W58_00825</name>
</gene>
<dbReference type="Proteomes" id="UP000179264">
    <property type="component" value="Unassembled WGS sequence"/>
</dbReference>
<sequence length="75" mass="8739">MKFSYNKKIDALYIRFNDKPIIESDQVSDSIIIDYDKNGRIIALEILDASKKMAKDIYSNFLKKNLPINLELVSR</sequence>
<reference evidence="1 2" key="1">
    <citation type="journal article" date="2016" name="Nat. Commun.">
        <title>Thousands of microbial genomes shed light on interconnected biogeochemical processes in an aquifer system.</title>
        <authorList>
            <person name="Anantharaman K."/>
            <person name="Brown C.T."/>
            <person name="Hug L.A."/>
            <person name="Sharon I."/>
            <person name="Castelle C.J."/>
            <person name="Probst A.J."/>
            <person name="Thomas B.C."/>
            <person name="Singh A."/>
            <person name="Wilkins M.J."/>
            <person name="Karaoz U."/>
            <person name="Brodie E.L."/>
            <person name="Williams K.H."/>
            <person name="Hubbard S.S."/>
            <person name="Banfield J.F."/>
        </authorList>
    </citation>
    <scope>NUCLEOTIDE SEQUENCE [LARGE SCALE GENOMIC DNA]</scope>
</reference>
<dbReference type="PANTHER" id="PTHR37029:SF1">
    <property type="entry name" value="SSR1768 PROTEIN"/>
    <property type="match status" value="1"/>
</dbReference>
<dbReference type="AlphaFoldDB" id="A0A1G2TB58"/>
<dbReference type="PANTHER" id="PTHR37029">
    <property type="entry name" value="SSR1768 PROTEIN"/>
    <property type="match status" value="1"/>
</dbReference>
<protein>
    <recommendedName>
        <fullName evidence="3">DUF2283 domain-containing protein</fullName>
    </recommendedName>
</protein>
<dbReference type="EMBL" id="MHVL01000008">
    <property type="protein sequence ID" value="OHA93841.1"/>
    <property type="molecule type" value="Genomic_DNA"/>
</dbReference>
<dbReference type="InterPro" id="IPR019270">
    <property type="entry name" value="DUF2283"/>
</dbReference>
<evidence type="ECO:0000313" key="1">
    <source>
        <dbReference type="EMBL" id="OHA93841.1"/>
    </source>
</evidence>
<comment type="caution">
    <text evidence="1">The sequence shown here is derived from an EMBL/GenBank/DDBJ whole genome shotgun (WGS) entry which is preliminary data.</text>
</comment>